<dbReference type="AlphaFoldDB" id="A0A8X6MVY9"/>
<dbReference type="OrthoDB" id="10274057at2759"/>
<keyword evidence="2" id="KW-1185">Reference proteome</keyword>
<dbReference type="EMBL" id="BMAW01051451">
    <property type="protein sequence ID" value="GFS80549.1"/>
    <property type="molecule type" value="Genomic_DNA"/>
</dbReference>
<protein>
    <submittedName>
        <fullName evidence="1">Uncharacterized protein</fullName>
    </submittedName>
</protein>
<gene>
    <name evidence="1" type="ORF">NPIL_63361</name>
</gene>
<dbReference type="Proteomes" id="UP000887013">
    <property type="component" value="Unassembled WGS sequence"/>
</dbReference>
<name>A0A8X6MVY9_NEPPI</name>
<evidence type="ECO:0000313" key="2">
    <source>
        <dbReference type="Proteomes" id="UP000887013"/>
    </source>
</evidence>
<sequence length="85" mass="9416">MAALGTREEKIASWWGVLHPRMRHFATVYLPSLPFTLSSAGCKTGVKQTPGKSRRYFLSANQSQTAATVSLETTVMLKDVAFVRK</sequence>
<evidence type="ECO:0000313" key="1">
    <source>
        <dbReference type="EMBL" id="GFS80549.1"/>
    </source>
</evidence>
<proteinExistence type="predicted"/>
<organism evidence="1 2">
    <name type="scientific">Nephila pilipes</name>
    <name type="common">Giant wood spider</name>
    <name type="synonym">Nephila maculata</name>
    <dbReference type="NCBI Taxonomy" id="299642"/>
    <lineage>
        <taxon>Eukaryota</taxon>
        <taxon>Metazoa</taxon>
        <taxon>Ecdysozoa</taxon>
        <taxon>Arthropoda</taxon>
        <taxon>Chelicerata</taxon>
        <taxon>Arachnida</taxon>
        <taxon>Araneae</taxon>
        <taxon>Araneomorphae</taxon>
        <taxon>Entelegynae</taxon>
        <taxon>Araneoidea</taxon>
        <taxon>Nephilidae</taxon>
        <taxon>Nephila</taxon>
    </lineage>
</organism>
<comment type="caution">
    <text evidence="1">The sequence shown here is derived from an EMBL/GenBank/DDBJ whole genome shotgun (WGS) entry which is preliminary data.</text>
</comment>
<reference evidence="1" key="1">
    <citation type="submission" date="2020-08" db="EMBL/GenBank/DDBJ databases">
        <title>Multicomponent nature underlies the extraordinary mechanical properties of spider dragline silk.</title>
        <authorList>
            <person name="Kono N."/>
            <person name="Nakamura H."/>
            <person name="Mori M."/>
            <person name="Yoshida Y."/>
            <person name="Ohtoshi R."/>
            <person name="Malay A.D."/>
            <person name="Moran D.A.P."/>
            <person name="Tomita M."/>
            <person name="Numata K."/>
            <person name="Arakawa K."/>
        </authorList>
    </citation>
    <scope>NUCLEOTIDE SEQUENCE</scope>
</reference>
<accession>A0A8X6MVY9</accession>